<protein>
    <recommendedName>
        <fullName evidence="4">ABC-type quaternary amine transporter</fullName>
        <ecNumber evidence="4">7.6.2.9</ecNumber>
    </recommendedName>
</protein>
<dbReference type="EC" id="7.6.2.9" evidence="4"/>
<dbReference type="InterPro" id="IPR017871">
    <property type="entry name" value="ABC_transporter-like_CS"/>
</dbReference>
<evidence type="ECO:0000256" key="2">
    <source>
        <dbReference type="ARBA" id="ARBA00022741"/>
    </source>
</evidence>
<dbReference type="Gene3D" id="3.40.50.300">
    <property type="entry name" value="P-loop containing nucleotide triphosphate hydrolases"/>
    <property type="match status" value="1"/>
</dbReference>
<evidence type="ECO:0000313" key="6">
    <source>
        <dbReference type="EMBL" id="KIP51702.1"/>
    </source>
</evidence>
<comment type="caution">
    <text evidence="6">The sequence shown here is derived from an EMBL/GenBank/DDBJ whole genome shotgun (WGS) entry which is preliminary data.</text>
</comment>
<gene>
    <name evidence="6" type="ORF">SD72_13785</name>
</gene>
<dbReference type="PROSITE" id="PS50893">
    <property type="entry name" value="ABC_TRANSPORTER_2"/>
    <property type="match status" value="1"/>
</dbReference>
<evidence type="ECO:0000256" key="1">
    <source>
        <dbReference type="ARBA" id="ARBA00022448"/>
    </source>
</evidence>
<dbReference type="InterPro" id="IPR003593">
    <property type="entry name" value="AAA+_ATPase"/>
</dbReference>
<dbReference type="FunFam" id="3.40.50.300:FF:000425">
    <property type="entry name" value="Probable ABC transporter, ATP-binding subunit"/>
    <property type="match status" value="1"/>
</dbReference>
<evidence type="ECO:0000256" key="3">
    <source>
        <dbReference type="ARBA" id="ARBA00022840"/>
    </source>
</evidence>
<dbReference type="GO" id="GO:0016887">
    <property type="term" value="F:ATP hydrolysis activity"/>
    <property type="evidence" value="ECO:0007669"/>
    <property type="project" value="InterPro"/>
</dbReference>
<evidence type="ECO:0000259" key="5">
    <source>
        <dbReference type="PROSITE" id="PS50893"/>
    </source>
</evidence>
<dbReference type="GO" id="GO:0015418">
    <property type="term" value="F:ABC-type quaternary ammonium compound transporting activity"/>
    <property type="evidence" value="ECO:0007669"/>
    <property type="project" value="UniProtKB-EC"/>
</dbReference>
<evidence type="ECO:0000256" key="4">
    <source>
        <dbReference type="ARBA" id="ARBA00066388"/>
    </source>
</evidence>
<keyword evidence="1" id="KW-0813">Transport</keyword>
<dbReference type="PANTHER" id="PTHR42781">
    <property type="entry name" value="SPERMIDINE/PUTRESCINE IMPORT ATP-BINDING PROTEIN POTA"/>
    <property type="match status" value="1"/>
</dbReference>
<dbReference type="PROSITE" id="PS00211">
    <property type="entry name" value="ABC_TRANSPORTER_1"/>
    <property type="match status" value="1"/>
</dbReference>
<dbReference type="SUPFAM" id="SSF52540">
    <property type="entry name" value="P-loop containing nucleoside triphosphate hydrolases"/>
    <property type="match status" value="1"/>
</dbReference>
<sequence length="342" mass="36380">MTGVSRVYQDNTGLHPTSMEIAAGDFVSILGPSGCGKSTLLRCIAGLETPQTGRIEFAGRPVFDWRDRLNLAPRQRGIGMVFQDLALWPHLSAFENVAFPLRVGGQGTPKGARSKELRATVSGALELVGLGGFAEKLPHQLSGGQQQRVAIARAVVAKPSVLLMDEPLSALDAALKVQLRTELKALTKELGVTTVFVTHDQAEAMSLSDRIAVLAKGELRQFSSPEELYQGPVDSVVADFVGVFNRLPAVGSPAERLRGARLEAVRVLTPDLARETAGDPGVISVTATVISCDYRGGGYRATAQLTGSPNVWTFDAPHASRLGETLALCVRESDVIDVANAD</sequence>
<accession>A0A0D0IKR7</accession>
<dbReference type="GO" id="GO:0005524">
    <property type="term" value="F:ATP binding"/>
    <property type="evidence" value="ECO:0007669"/>
    <property type="project" value="UniProtKB-KW"/>
</dbReference>
<dbReference type="InterPro" id="IPR027417">
    <property type="entry name" value="P-loop_NTPase"/>
</dbReference>
<proteinExistence type="predicted"/>
<keyword evidence="7" id="KW-1185">Reference proteome</keyword>
<dbReference type="SMART" id="SM00382">
    <property type="entry name" value="AAA"/>
    <property type="match status" value="1"/>
</dbReference>
<organism evidence="6 7">
    <name type="scientific">Leucobacter komagatae</name>
    <dbReference type="NCBI Taxonomy" id="55969"/>
    <lineage>
        <taxon>Bacteria</taxon>
        <taxon>Bacillati</taxon>
        <taxon>Actinomycetota</taxon>
        <taxon>Actinomycetes</taxon>
        <taxon>Micrococcales</taxon>
        <taxon>Microbacteriaceae</taxon>
        <taxon>Leucobacter</taxon>
    </lineage>
</organism>
<dbReference type="Pfam" id="PF00005">
    <property type="entry name" value="ABC_tran"/>
    <property type="match status" value="1"/>
</dbReference>
<name>A0A0D0IKR7_9MICO</name>
<keyword evidence="2" id="KW-0547">Nucleotide-binding</keyword>
<dbReference type="AlphaFoldDB" id="A0A0D0IKR7"/>
<dbReference type="InterPro" id="IPR050093">
    <property type="entry name" value="ABC_SmlMolc_Importer"/>
</dbReference>
<reference evidence="6 7" key="1">
    <citation type="submission" date="2015-01" db="EMBL/GenBank/DDBJ databases">
        <title>Draft genome sequence of Leucobacter komagatae strain VKM ST2845.</title>
        <authorList>
            <person name="Karlyshev A.V."/>
            <person name="Kudryashova E.B."/>
        </authorList>
    </citation>
    <scope>NUCLEOTIDE SEQUENCE [LARGE SCALE GENOMIC DNA]</scope>
    <source>
        <strain evidence="6 7">VKM ST2845</strain>
    </source>
</reference>
<keyword evidence="3" id="KW-0067">ATP-binding</keyword>
<dbReference type="InterPro" id="IPR003439">
    <property type="entry name" value="ABC_transporter-like_ATP-bd"/>
</dbReference>
<dbReference type="EMBL" id="JXSQ01000025">
    <property type="protein sequence ID" value="KIP51702.1"/>
    <property type="molecule type" value="Genomic_DNA"/>
</dbReference>
<dbReference type="PANTHER" id="PTHR42781:SF4">
    <property type="entry name" value="SPERMIDINE_PUTRESCINE IMPORT ATP-BINDING PROTEIN POTA"/>
    <property type="match status" value="1"/>
</dbReference>
<dbReference type="Proteomes" id="UP000032120">
    <property type="component" value="Unassembled WGS sequence"/>
</dbReference>
<feature type="domain" description="ABC transporter" evidence="5">
    <location>
        <begin position="2"/>
        <end position="241"/>
    </location>
</feature>
<evidence type="ECO:0000313" key="7">
    <source>
        <dbReference type="Proteomes" id="UP000032120"/>
    </source>
</evidence>